<feature type="chain" id="PRO_5035463975" description="Secreted protein" evidence="1">
    <location>
        <begin position="17"/>
        <end position="103"/>
    </location>
</feature>
<proteinExistence type="predicted"/>
<comment type="caution">
    <text evidence="2">The sequence shown here is derived from an EMBL/GenBank/DDBJ whole genome shotgun (WGS) entry which is preliminary data.</text>
</comment>
<reference evidence="2" key="1">
    <citation type="journal article" date="2021" name="Nat. Commun.">
        <title>Genetic determinants of endophytism in the Arabidopsis root mycobiome.</title>
        <authorList>
            <person name="Mesny F."/>
            <person name="Miyauchi S."/>
            <person name="Thiergart T."/>
            <person name="Pickel B."/>
            <person name="Atanasova L."/>
            <person name="Karlsson M."/>
            <person name="Huettel B."/>
            <person name="Barry K.W."/>
            <person name="Haridas S."/>
            <person name="Chen C."/>
            <person name="Bauer D."/>
            <person name="Andreopoulos W."/>
            <person name="Pangilinan J."/>
            <person name="LaButti K."/>
            <person name="Riley R."/>
            <person name="Lipzen A."/>
            <person name="Clum A."/>
            <person name="Drula E."/>
            <person name="Henrissat B."/>
            <person name="Kohler A."/>
            <person name="Grigoriev I.V."/>
            <person name="Martin F.M."/>
            <person name="Hacquard S."/>
        </authorList>
    </citation>
    <scope>NUCLEOTIDE SEQUENCE</scope>
    <source>
        <strain evidence="2">MPI-SDFR-AT-0120</strain>
    </source>
</reference>
<evidence type="ECO:0000313" key="2">
    <source>
        <dbReference type="EMBL" id="KAH7088307.1"/>
    </source>
</evidence>
<evidence type="ECO:0000313" key="3">
    <source>
        <dbReference type="Proteomes" id="UP000813461"/>
    </source>
</evidence>
<keyword evidence="1" id="KW-0732">Signal</keyword>
<name>A0A8K0R7N5_9PLEO</name>
<evidence type="ECO:0008006" key="4">
    <source>
        <dbReference type="Google" id="ProtNLM"/>
    </source>
</evidence>
<gene>
    <name evidence="2" type="ORF">FB567DRAFT_335523</name>
</gene>
<keyword evidence="3" id="KW-1185">Reference proteome</keyword>
<evidence type="ECO:0000256" key="1">
    <source>
        <dbReference type="SAM" id="SignalP"/>
    </source>
</evidence>
<accession>A0A8K0R7N5</accession>
<sequence>MSQLCAVRCTFLSAQSSLLCIVPCLTPGCPCSVTHGLGVPRAGRICTSNTRPYPCTTPGFAGEFCWFRVAGKELVCGVTAWLARILWEQGENAGGLSAVRMQE</sequence>
<dbReference type="AlphaFoldDB" id="A0A8K0R7N5"/>
<dbReference type="EMBL" id="JAGMVJ010000008">
    <property type="protein sequence ID" value="KAH7088307.1"/>
    <property type="molecule type" value="Genomic_DNA"/>
</dbReference>
<dbReference type="Proteomes" id="UP000813461">
    <property type="component" value="Unassembled WGS sequence"/>
</dbReference>
<protein>
    <recommendedName>
        <fullName evidence="4">Secreted protein</fullName>
    </recommendedName>
</protein>
<organism evidence="2 3">
    <name type="scientific">Paraphoma chrysanthemicola</name>
    <dbReference type="NCBI Taxonomy" id="798071"/>
    <lineage>
        <taxon>Eukaryota</taxon>
        <taxon>Fungi</taxon>
        <taxon>Dikarya</taxon>
        <taxon>Ascomycota</taxon>
        <taxon>Pezizomycotina</taxon>
        <taxon>Dothideomycetes</taxon>
        <taxon>Pleosporomycetidae</taxon>
        <taxon>Pleosporales</taxon>
        <taxon>Pleosporineae</taxon>
        <taxon>Phaeosphaeriaceae</taxon>
        <taxon>Paraphoma</taxon>
    </lineage>
</organism>
<feature type="signal peptide" evidence="1">
    <location>
        <begin position="1"/>
        <end position="16"/>
    </location>
</feature>